<evidence type="ECO:0000256" key="10">
    <source>
        <dbReference type="SAM" id="MobiDB-lite"/>
    </source>
</evidence>
<dbReference type="InterPro" id="IPR003849">
    <property type="entry name" value="Preprotein_translocase_YajC"/>
</dbReference>
<keyword evidence="6" id="KW-0653">Protein transport</keyword>
<evidence type="ECO:0000256" key="11">
    <source>
        <dbReference type="SAM" id="Phobius"/>
    </source>
</evidence>
<keyword evidence="8" id="KW-0811">Translocation</keyword>
<reference evidence="13" key="1">
    <citation type="journal article" date="2019" name="Int. J. Syst. Evol. Microbiol.">
        <title>The Global Catalogue of Microorganisms (GCM) 10K type strain sequencing project: providing services to taxonomists for standard genome sequencing and annotation.</title>
        <authorList>
            <consortium name="The Broad Institute Genomics Platform"/>
            <consortium name="The Broad Institute Genome Sequencing Center for Infectious Disease"/>
            <person name="Wu L."/>
            <person name="Ma J."/>
        </authorList>
    </citation>
    <scope>NUCLEOTIDE SEQUENCE [LARGE SCALE GENOMIC DNA]</scope>
    <source>
        <strain evidence="13">CGMCC 1.16455</strain>
    </source>
</reference>
<comment type="caution">
    <text evidence="12">The sequence shown here is derived from an EMBL/GenBank/DDBJ whole genome shotgun (WGS) entry which is preliminary data.</text>
</comment>
<evidence type="ECO:0000256" key="6">
    <source>
        <dbReference type="ARBA" id="ARBA00022927"/>
    </source>
</evidence>
<dbReference type="SMART" id="SM01323">
    <property type="entry name" value="YajC"/>
    <property type="match status" value="1"/>
</dbReference>
<dbReference type="NCBIfam" id="TIGR00739">
    <property type="entry name" value="yajC"/>
    <property type="match status" value="1"/>
</dbReference>
<evidence type="ECO:0000256" key="4">
    <source>
        <dbReference type="ARBA" id="ARBA00022475"/>
    </source>
</evidence>
<evidence type="ECO:0000256" key="3">
    <source>
        <dbReference type="ARBA" id="ARBA00022448"/>
    </source>
</evidence>
<evidence type="ECO:0000256" key="1">
    <source>
        <dbReference type="ARBA" id="ARBA00004162"/>
    </source>
</evidence>
<comment type="subcellular location">
    <subcellularLocation>
        <location evidence="1">Cell membrane</location>
        <topology evidence="1">Single-pass membrane protein</topology>
    </subcellularLocation>
</comment>
<proteinExistence type="inferred from homology"/>
<dbReference type="PANTHER" id="PTHR33909">
    <property type="entry name" value="SEC TRANSLOCON ACCESSORY COMPLEX SUBUNIT YAJC"/>
    <property type="match status" value="1"/>
</dbReference>
<organism evidence="12 13">
    <name type="scientific">Brachybacterium tyrofermentans</name>
    <dbReference type="NCBI Taxonomy" id="47848"/>
    <lineage>
        <taxon>Bacteria</taxon>
        <taxon>Bacillati</taxon>
        <taxon>Actinomycetota</taxon>
        <taxon>Actinomycetes</taxon>
        <taxon>Micrococcales</taxon>
        <taxon>Dermabacteraceae</taxon>
        <taxon>Brachybacterium</taxon>
    </lineage>
</organism>
<keyword evidence="13" id="KW-1185">Reference proteome</keyword>
<feature type="compositionally biased region" description="Basic and acidic residues" evidence="10">
    <location>
        <begin position="109"/>
        <end position="118"/>
    </location>
</feature>
<feature type="compositionally biased region" description="Basic and acidic residues" evidence="10">
    <location>
        <begin position="129"/>
        <end position="139"/>
    </location>
</feature>
<feature type="compositionally biased region" description="Acidic residues" evidence="10">
    <location>
        <begin position="87"/>
        <end position="108"/>
    </location>
</feature>
<evidence type="ECO:0000256" key="2">
    <source>
        <dbReference type="ARBA" id="ARBA00006742"/>
    </source>
</evidence>
<accession>A0ABW0FBD3</accession>
<sequence>MESLLPLLLIFAVMMLPLLFMSNRQKKAQAKQRELVSQLGVGDEVRTHSGFYGLIVDSFDDVVILESENGAQTKWARQAIAMGVDPVEADAASEDGSVDSERAEDDSEFAQRDSELDRGTNPGVTVADDFARPEDQRDR</sequence>
<keyword evidence="3" id="KW-0813">Transport</keyword>
<dbReference type="Pfam" id="PF02699">
    <property type="entry name" value="YajC"/>
    <property type="match status" value="1"/>
</dbReference>
<gene>
    <name evidence="12" type="primary">yajC</name>
    <name evidence="12" type="ORF">ACFPK8_02075</name>
</gene>
<dbReference type="Proteomes" id="UP001595937">
    <property type="component" value="Unassembled WGS sequence"/>
</dbReference>
<keyword evidence="9 11" id="KW-0472">Membrane</keyword>
<evidence type="ECO:0000313" key="13">
    <source>
        <dbReference type="Proteomes" id="UP001595937"/>
    </source>
</evidence>
<dbReference type="RefSeq" id="WP_343923145.1">
    <property type="nucleotide sequence ID" value="NZ_BAAAIR010000032.1"/>
</dbReference>
<feature type="region of interest" description="Disordered" evidence="10">
    <location>
        <begin position="86"/>
        <end position="139"/>
    </location>
</feature>
<dbReference type="EMBL" id="JBHSLN010000011">
    <property type="protein sequence ID" value="MFC5296283.1"/>
    <property type="molecule type" value="Genomic_DNA"/>
</dbReference>
<comment type="similarity">
    <text evidence="2">Belongs to the YajC family.</text>
</comment>
<evidence type="ECO:0000256" key="9">
    <source>
        <dbReference type="ARBA" id="ARBA00023136"/>
    </source>
</evidence>
<keyword evidence="4" id="KW-1003">Cell membrane</keyword>
<dbReference type="GeneID" id="303296704"/>
<feature type="transmembrane region" description="Helical" evidence="11">
    <location>
        <begin position="6"/>
        <end position="23"/>
    </location>
</feature>
<keyword evidence="5 11" id="KW-0812">Transmembrane</keyword>
<evidence type="ECO:0000256" key="5">
    <source>
        <dbReference type="ARBA" id="ARBA00022692"/>
    </source>
</evidence>
<dbReference type="PANTHER" id="PTHR33909:SF1">
    <property type="entry name" value="SEC TRANSLOCON ACCESSORY COMPLEX SUBUNIT YAJC"/>
    <property type="match status" value="1"/>
</dbReference>
<name>A0ABW0FBD3_9MICO</name>
<evidence type="ECO:0000256" key="7">
    <source>
        <dbReference type="ARBA" id="ARBA00022989"/>
    </source>
</evidence>
<evidence type="ECO:0000256" key="8">
    <source>
        <dbReference type="ARBA" id="ARBA00023010"/>
    </source>
</evidence>
<evidence type="ECO:0000313" key="12">
    <source>
        <dbReference type="EMBL" id="MFC5296283.1"/>
    </source>
</evidence>
<protein>
    <submittedName>
        <fullName evidence="12">Preprotein translocase subunit YajC</fullName>
    </submittedName>
</protein>
<keyword evidence="7 11" id="KW-1133">Transmembrane helix</keyword>